<feature type="region of interest" description="Disordered" evidence="3">
    <location>
        <begin position="1"/>
        <end position="20"/>
    </location>
</feature>
<dbReference type="GO" id="GO:0061630">
    <property type="term" value="F:ubiquitin protein ligase activity"/>
    <property type="evidence" value="ECO:0007669"/>
    <property type="project" value="TreeGrafter"/>
</dbReference>
<feature type="region of interest" description="Disordered" evidence="3">
    <location>
        <begin position="76"/>
        <end position="216"/>
    </location>
</feature>
<keyword evidence="6" id="KW-1185">Reference proteome</keyword>
<dbReference type="PANTHER" id="PTHR14140">
    <property type="entry name" value="E3 UBIQUITIN-PROTEIN LIGASE UHRF-RELATED"/>
    <property type="match status" value="1"/>
</dbReference>
<dbReference type="OrthoDB" id="4173149at2759"/>
<feature type="compositionally biased region" description="Low complexity" evidence="3">
    <location>
        <begin position="158"/>
        <end position="169"/>
    </location>
</feature>
<sequence length="665" mass="74139">MDSVKTSDGLGGDHASAPLSKFQQLLQKRTEQALAERRAQEAHRADMERARLNYKPQQSQRFQQMLKDRIQKVLAERRVQPSSFQSPISTESDCRGDSERVASSSPLSLDNGTPEEKSSTINAVEEHGPASPEIIETSATSVTEAILPTRGHKEPEKSGQSPQIPQIQQDKPSTILLQQQTSNQQRARVPHIQPRPATDPGELKPLPSPHQNTPGIKRRMESLTTVAVYQRSNEASNGTIMQLAAPETQEAQYAQVTPAVQETKEAQETPEPPMKRIKKSTSPKYRPACTCSISTKCEVAAANGVKDCRAIPRRVTQKSASKSKSMSTRHEYISKRKRTEINRSNSEILEIFSLIKKIEAGTDLERTIPRLRDRIHFLELYEIPESSIESMKAKFVDPINGLPAIIRNHNSIPWDIRLDCSAILQRMEEGNFHVDLSRGILTKRTFRENGKSSVSRVLDKNYPFKQSAFVVGDSHLRNGQWFPWQICALRDGAHGEIEGGISGNKSTGAVSIVLSSSGGGVNQMYADVDQGDTVWYCGTRGKNGEVSANTALLLQAASKKSEIRVLRSSKLPKVNPYRPSEGMRYDGLYKICSYEILDQATALHRFKLERVKGQTPIRYKGPEVRPTAREVEELRKAYRHNAESKPAKEPKMKQPAAAPVVEQKA</sequence>
<gene>
    <name evidence="5" type="ORF">H109_02279</name>
</gene>
<dbReference type="GO" id="GO:0044027">
    <property type="term" value="P:negative regulation of gene expression via chromosomal CpG island methylation"/>
    <property type="evidence" value="ECO:0007669"/>
    <property type="project" value="TreeGrafter"/>
</dbReference>
<feature type="region of interest" description="Disordered" evidence="3">
    <location>
        <begin position="637"/>
        <end position="665"/>
    </location>
</feature>
<dbReference type="SUPFAM" id="SSF88697">
    <property type="entry name" value="PUA domain-like"/>
    <property type="match status" value="1"/>
</dbReference>
<feature type="region of interest" description="Disordered" evidence="3">
    <location>
        <begin position="26"/>
        <end position="63"/>
    </location>
</feature>
<feature type="domain" description="YDG" evidence="4">
    <location>
        <begin position="471"/>
        <end position="612"/>
    </location>
</feature>
<evidence type="ECO:0000256" key="1">
    <source>
        <dbReference type="ARBA" id="ARBA00023242"/>
    </source>
</evidence>
<organism evidence="5 6">
    <name type="scientific">Trichophyton interdigitale (strain MR816)</name>
    <dbReference type="NCBI Taxonomy" id="1215338"/>
    <lineage>
        <taxon>Eukaryota</taxon>
        <taxon>Fungi</taxon>
        <taxon>Dikarya</taxon>
        <taxon>Ascomycota</taxon>
        <taxon>Pezizomycotina</taxon>
        <taxon>Eurotiomycetes</taxon>
        <taxon>Eurotiomycetidae</taxon>
        <taxon>Onygenales</taxon>
        <taxon>Arthrodermataceae</taxon>
        <taxon>Trichophyton</taxon>
    </lineage>
</organism>
<dbReference type="Proteomes" id="UP000024533">
    <property type="component" value="Unassembled WGS sequence"/>
</dbReference>
<accession>A0A059JDN3</accession>
<name>A0A059JDN3_TRIIM</name>
<feature type="region of interest" description="Disordered" evidence="3">
    <location>
        <begin position="262"/>
        <end position="285"/>
    </location>
</feature>
<feature type="compositionally biased region" description="Polar residues" evidence="3">
    <location>
        <begin position="80"/>
        <end position="91"/>
    </location>
</feature>
<feature type="compositionally biased region" description="Polar residues" evidence="3">
    <location>
        <begin position="101"/>
        <end position="111"/>
    </location>
</feature>
<dbReference type="OMA" id="CSISTKC"/>
<evidence type="ECO:0000313" key="6">
    <source>
        <dbReference type="Proteomes" id="UP000024533"/>
    </source>
</evidence>
<dbReference type="PROSITE" id="PS51015">
    <property type="entry name" value="YDG"/>
    <property type="match status" value="1"/>
</dbReference>
<dbReference type="InterPro" id="IPR003105">
    <property type="entry name" value="SRA_YDG"/>
</dbReference>
<dbReference type="GO" id="GO:0005634">
    <property type="term" value="C:nucleus"/>
    <property type="evidence" value="ECO:0007669"/>
    <property type="project" value="UniProtKB-SubCell"/>
</dbReference>
<feature type="compositionally biased region" description="Polar residues" evidence="3">
    <location>
        <begin position="170"/>
        <end position="186"/>
    </location>
</feature>
<feature type="compositionally biased region" description="Basic and acidic residues" evidence="3">
    <location>
        <begin position="114"/>
        <end position="128"/>
    </location>
</feature>
<evidence type="ECO:0000313" key="5">
    <source>
        <dbReference type="EMBL" id="KDB25904.1"/>
    </source>
</evidence>
<comment type="caution">
    <text evidence="5">The sequence shown here is derived from an EMBL/GenBank/DDBJ whole genome shotgun (WGS) entry which is preliminary data.</text>
</comment>
<dbReference type="SMART" id="SM00466">
    <property type="entry name" value="SRA"/>
    <property type="match status" value="1"/>
</dbReference>
<dbReference type="InterPro" id="IPR045134">
    <property type="entry name" value="UHRF1/2-like"/>
</dbReference>
<dbReference type="AlphaFoldDB" id="A0A059JDN3"/>
<evidence type="ECO:0000256" key="3">
    <source>
        <dbReference type="SAM" id="MobiDB-lite"/>
    </source>
</evidence>
<dbReference type="PANTHER" id="PTHR14140:SF27">
    <property type="entry name" value="OS04G0289800 PROTEIN"/>
    <property type="match status" value="1"/>
</dbReference>
<proteinExistence type="predicted"/>
<feature type="compositionally biased region" description="Basic and acidic residues" evidence="3">
    <location>
        <begin position="28"/>
        <end position="51"/>
    </location>
</feature>
<evidence type="ECO:0000259" key="4">
    <source>
        <dbReference type="PROSITE" id="PS51015"/>
    </source>
</evidence>
<reference evidence="5 6" key="1">
    <citation type="submission" date="2014-02" db="EMBL/GenBank/DDBJ databases">
        <title>The Genome Sequence of Trichophyton interdigitale MR816.</title>
        <authorList>
            <consortium name="The Broad Institute Genomics Platform"/>
            <person name="Cuomo C.A."/>
            <person name="White T.C."/>
            <person name="Graser Y."/>
            <person name="Martinez-Rossi N."/>
            <person name="Heitman J."/>
            <person name="Young S.K."/>
            <person name="Zeng Q."/>
            <person name="Gargeya S."/>
            <person name="Abouelleil A."/>
            <person name="Alvarado L."/>
            <person name="Chapman S.B."/>
            <person name="Gainer-Dewar J."/>
            <person name="Goldberg J."/>
            <person name="Griggs A."/>
            <person name="Gujja S."/>
            <person name="Hansen M."/>
            <person name="Howarth C."/>
            <person name="Imamovic A."/>
            <person name="Larimer J."/>
            <person name="Martinez D."/>
            <person name="Murphy C."/>
            <person name="Pearson M.D."/>
            <person name="Persinoti G."/>
            <person name="Poon T."/>
            <person name="Priest M."/>
            <person name="Roberts A.D."/>
            <person name="Saif S."/>
            <person name="Shea T.D."/>
            <person name="Sykes S.N."/>
            <person name="Wortman J."/>
            <person name="Nusbaum C."/>
            <person name="Birren B."/>
        </authorList>
    </citation>
    <scope>NUCLEOTIDE SEQUENCE [LARGE SCALE GENOMIC DNA]</scope>
    <source>
        <strain evidence="5 6">MR816</strain>
    </source>
</reference>
<dbReference type="HOGENOM" id="CLU_428226_0_0_1"/>
<dbReference type="STRING" id="1215338.A0A059JDN3"/>
<keyword evidence="1 2" id="KW-0539">Nucleus</keyword>
<protein>
    <recommendedName>
        <fullName evidence="4">YDG domain-containing protein</fullName>
    </recommendedName>
</protein>
<dbReference type="Gene3D" id="2.30.280.10">
    <property type="entry name" value="SRA-YDG"/>
    <property type="match status" value="1"/>
</dbReference>
<dbReference type="EMBL" id="AOKY01000168">
    <property type="protein sequence ID" value="KDB25904.1"/>
    <property type="molecule type" value="Genomic_DNA"/>
</dbReference>
<feature type="compositionally biased region" description="Basic and acidic residues" evidence="3">
    <location>
        <begin position="637"/>
        <end position="652"/>
    </location>
</feature>
<comment type="subcellular location">
    <subcellularLocation>
        <location evidence="2">Nucleus</location>
    </subcellularLocation>
</comment>
<dbReference type="GO" id="GO:0016567">
    <property type="term" value="P:protein ubiquitination"/>
    <property type="evidence" value="ECO:0007669"/>
    <property type="project" value="TreeGrafter"/>
</dbReference>
<dbReference type="InterPro" id="IPR015947">
    <property type="entry name" value="PUA-like_sf"/>
</dbReference>
<dbReference type="InterPro" id="IPR036987">
    <property type="entry name" value="SRA-YDG_sf"/>
</dbReference>
<dbReference type="Pfam" id="PF02182">
    <property type="entry name" value="SAD_SRA"/>
    <property type="match status" value="1"/>
</dbReference>
<evidence type="ECO:0000256" key="2">
    <source>
        <dbReference type="PROSITE-ProRule" id="PRU00358"/>
    </source>
</evidence>